<comment type="caution">
    <text evidence="1">The sequence shown here is derived from an EMBL/GenBank/DDBJ whole genome shotgun (WGS) entry which is preliminary data.</text>
</comment>
<organism evidence="1 2">
    <name type="scientific">Nonomuraea phyllanthi</name>
    <dbReference type="NCBI Taxonomy" id="2219224"/>
    <lineage>
        <taxon>Bacteria</taxon>
        <taxon>Bacillati</taxon>
        <taxon>Actinomycetota</taxon>
        <taxon>Actinomycetes</taxon>
        <taxon>Streptosporangiales</taxon>
        <taxon>Streptosporangiaceae</taxon>
        <taxon>Nonomuraea</taxon>
    </lineage>
</organism>
<accession>A0A5C4VH45</accession>
<dbReference type="AlphaFoldDB" id="A0A5C4VH45"/>
<name>A0A5C4VH45_9ACTN</name>
<dbReference type="EMBL" id="VDLX02000022">
    <property type="protein sequence ID" value="KAB8188949.1"/>
    <property type="molecule type" value="Genomic_DNA"/>
</dbReference>
<dbReference type="OrthoDB" id="3537366at2"/>
<gene>
    <name evidence="1" type="ORF">FH608_041430</name>
</gene>
<evidence type="ECO:0000313" key="2">
    <source>
        <dbReference type="Proteomes" id="UP000312512"/>
    </source>
</evidence>
<reference evidence="1 2" key="1">
    <citation type="submission" date="2019-10" db="EMBL/GenBank/DDBJ databases">
        <title>Nonomuraea sp. nov., isolated from Phyllanthus amarus.</title>
        <authorList>
            <person name="Klykleung N."/>
            <person name="Tanasupawat S."/>
        </authorList>
    </citation>
    <scope>NUCLEOTIDE SEQUENCE [LARGE SCALE GENOMIC DNA]</scope>
    <source>
        <strain evidence="1 2">PA1-10</strain>
    </source>
</reference>
<dbReference type="Proteomes" id="UP000312512">
    <property type="component" value="Unassembled WGS sequence"/>
</dbReference>
<proteinExistence type="predicted"/>
<protein>
    <submittedName>
        <fullName evidence="1">Uncharacterized protein</fullName>
    </submittedName>
</protein>
<evidence type="ECO:0000313" key="1">
    <source>
        <dbReference type="EMBL" id="KAB8188949.1"/>
    </source>
</evidence>
<dbReference type="RefSeq" id="WP_139636180.1">
    <property type="nucleotide sequence ID" value="NZ_VDLX02000022.1"/>
</dbReference>
<sequence length="128" mass="13883">MSDVKRFRWRWLILLSSLPIRPEEQQGVIVLGEAGGFARREVPLQLPLPSDIGVSVELSSRSAVGRGFLSNELPEALARDDSVLDLCTATVFRLTGLPQTFNGNRAQHCVSSCCGGEPFTVLTAADGR</sequence>
<keyword evidence="2" id="KW-1185">Reference proteome</keyword>